<gene>
    <name evidence="1" type="ORF">DICVIV_08345</name>
</gene>
<dbReference type="AlphaFoldDB" id="A0A0D8XP79"/>
<reference evidence="2" key="2">
    <citation type="journal article" date="2016" name="Sci. Rep.">
        <title>Dictyocaulus viviparus genome, variome and transcriptome elucidate lungworm biology and support future intervention.</title>
        <authorList>
            <person name="McNulty S.N."/>
            <person name="Strube C."/>
            <person name="Rosa B.A."/>
            <person name="Martin J.C."/>
            <person name="Tyagi R."/>
            <person name="Choi Y.J."/>
            <person name="Wang Q."/>
            <person name="Hallsworth Pepin K."/>
            <person name="Zhang X."/>
            <person name="Ozersky P."/>
            <person name="Wilson R.K."/>
            <person name="Sternberg P.W."/>
            <person name="Gasser R.B."/>
            <person name="Mitreva M."/>
        </authorList>
    </citation>
    <scope>NUCLEOTIDE SEQUENCE [LARGE SCALE GENOMIC DNA]</scope>
    <source>
        <strain evidence="2">HannoverDv2000</strain>
    </source>
</reference>
<keyword evidence="2" id="KW-1185">Reference proteome</keyword>
<protein>
    <submittedName>
        <fullName evidence="1">Uncharacterized protein</fullName>
    </submittedName>
</protein>
<organism evidence="1 2">
    <name type="scientific">Dictyocaulus viviparus</name>
    <name type="common">Bovine lungworm</name>
    <dbReference type="NCBI Taxonomy" id="29172"/>
    <lineage>
        <taxon>Eukaryota</taxon>
        <taxon>Metazoa</taxon>
        <taxon>Ecdysozoa</taxon>
        <taxon>Nematoda</taxon>
        <taxon>Chromadorea</taxon>
        <taxon>Rhabditida</taxon>
        <taxon>Rhabditina</taxon>
        <taxon>Rhabditomorpha</taxon>
        <taxon>Strongyloidea</taxon>
        <taxon>Metastrongylidae</taxon>
        <taxon>Dictyocaulus</taxon>
    </lineage>
</organism>
<dbReference type="OrthoDB" id="410104at2759"/>
<sequence>MHTLPLKSLRYKYENKPSHLPFSHRHRKSHLHFVYRQHTACMISGHDKSANLKTQCSSETQFHPVLQQNLLSIGIRYPISLVRNCTTSGQEGIGTEYLKNLPPVLIKTLARLFTHYLYEYNVPSQ</sequence>
<name>A0A0D8XP79_DICVI</name>
<dbReference type="EMBL" id="KN716398">
    <property type="protein sequence ID" value="KJH45609.1"/>
    <property type="molecule type" value="Genomic_DNA"/>
</dbReference>
<dbReference type="Proteomes" id="UP000053766">
    <property type="component" value="Unassembled WGS sequence"/>
</dbReference>
<proteinExistence type="predicted"/>
<evidence type="ECO:0000313" key="2">
    <source>
        <dbReference type="Proteomes" id="UP000053766"/>
    </source>
</evidence>
<accession>A0A0D8XP79</accession>
<evidence type="ECO:0000313" key="1">
    <source>
        <dbReference type="EMBL" id="KJH45609.1"/>
    </source>
</evidence>
<reference evidence="1 2" key="1">
    <citation type="submission" date="2013-11" db="EMBL/GenBank/DDBJ databases">
        <title>Draft genome of the bovine lungworm Dictyocaulus viviparus.</title>
        <authorList>
            <person name="Mitreva M."/>
        </authorList>
    </citation>
    <scope>NUCLEOTIDE SEQUENCE [LARGE SCALE GENOMIC DNA]</scope>
    <source>
        <strain evidence="1 2">HannoverDv2000</strain>
    </source>
</reference>